<evidence type="ECO:0000256" key="12">
    <source>
        <dbReference type="ARBA" id="ARBA00023136"/>
    </source>
</evidence>
<dbReference type="PANTHER" id="PTHR11632:SF51">
    <property type="entry name" value="SUCCINATE DEHYDROGENASE [UBIQUINONE] FLAVOPROTEIN SUBUNIT, MITOCHONDRIAL"/>
    <property type="match status" value="1"/>
</dbReference>
<gene>
    <name evidence="18" type="primary">sdhA</name>
    <name evidence="18" type="ORF">PUW80_07080</name>
</gene>
<dbReference type="NCBIfam" id="TIGR01816">
    <property type="entry name" value="sdhA_forward"/>
    <property type="match status" value="1"/>
</dbReference>
<evidence type="ECO:0000313" key="19">
    <source>
        <dbReference type="Proteomes" id="UP001218170"/>
    </source>
</evidence>
<dbReference type="Proteomes" id="UP001218170">
    <property type="component" value="Unassembled WGS sequence"/>
</dbReference>
<dbReference type="Gene3D" id="1.20.58.100">
    <property type="entry name" value="Fumarate reductase/succinate dehydrogenase flavoprotein-like, C-terminal domain"/>
    <property type="match status" value="1"/>
</dbReference>
<evidence type="ECO:0000256" key="7">
    <source>
        <dbReference type="ARBA" id="ARBA00022448"/>
    </source>
</evidence>
<protein>
    <recommendedName>
        <fullName evidence="6 14">Succinate dehydrogenase flavoprotein subunit</fullName>
        <ecNumber evidence="5 15">1.3.5.1</ecNumber>
    </recommendedName>
</protein>
<comment type="catalytic activity">
    <reaction evidence="13 15">
        <text>a quinone + succinate = fumarate + a quinol</text>
        <dbReference type="Rhea" id="RHEA:40523"/>
        <dbReference type="ChEBI" id="CHEBI:24646"/>
        <dbReference type="ChEBI" id="CHEBI:29806"/>
        <dbReference type="ChEBI" id="CHEBI:30031"/>
        <dbReference type="ChEBI" id="CHEBI:132124"/>
        <dbReference type="EC" id="1.3.5.1"/>
    </reaction>
</comment>
<dbReference type="PANTHER" id="PTHR11632">
    <property type="entry name" value="SUCCINATE DEHYDROGENASE 2 FLAVOPROTEIN SUBUNIT"/>
    <property type="match status" value="1"/>
</dbReference>
<dbReference type="InterPro" id="IPR027477">
    <property type="entry name" value="Succ_DH/fumarate_Rdtase_cat_sf"/>
</dbReference>
<evidence type="ECO:0000256" key="13">
    <source>
        <dbReference type="ARBA" id="ARBA00049220"/>
    </source>
</evidence>
<accession>A0ABT5SH37</accession>
<keyword evidence="12 15" id="KW-0472">Membrane</keyword>
<evidence type="ECO:0000259" key="16">
    <source>
        <dbReference type="Pfam" id="PF00890"/>
    </source>
</evidence>
<proteinExistence type="inferred from homology"/>
<comment type="caution">
    <text evidence="18">The sequence shown here is derived from an EMBL/GenBank/DDBJ whole genome shotgun (WGS) entry which is preliminary data.</text>
</comment>
<dbReference type="InterPro" id="IPR036188">
    <property type="entry name" value="FAD/NAD-bd_sf"/>
</dbReference>
<keyword evidence="11 15" id="KW-0560">Oxidoreductase</keyword>
<evidence type="ECO:0000256" key="5">
    <source>
        <dbReference type="ARBA" id="ARBA00012792"/>
    </source>
</evidence>
<dbReference type="Pfam" id="PF02910">
    <property type="entry name" value="Succ_DH_flav_C"/>
    <property type="match status" value="1"/>
</dbReference>
<dbReference type="SUPFAM" id="SSF51905">
    <property type="entry name" value="FAD/NAD(P)-binding domain"/>
    <property type="match status" value="1"/>
</dbReference>
<comment type="subcellular location">
    <subcellularLocation>
        <location evidence="2">Membrane</location>
        <topology evidence="2">Peripheral membrane protein</topology>
    </subcellularLocation>
</comment>
<dbReference type="InterPro" id="IPR011281">
    <property type="entry name" value="Succ_DH_flav_su_fwd"/>
</dbReference>
<evidence type="ECO:0000256" key="2">
    <source>
        <dbReference type="ARBA" id="ARBA00004170"/>
    </source>
</evidence>
<reference evidence="18 19" key="1">
    <citation type="submission" date="2023-02" db="EMBL/GenBank/DDBJ databases">
        <title>Study of novel species of the Microbacterium genus.</title>
        <authorList>
            <person name="Arroyo-Herrera I."/>
            <person name="Roman-Ponce B."/>
            <person name="Vasquez-Murrieta M.S."/>
        </authorList>
    </citation>
    <scope>NUCLEOTIDE SEQUENCE [LARGE SCALE GENOMIC DNA]</scope>
    <source>
        <strain evidence="18 19">NE1TT3</strain>
    </source>
</reference>
<feature type="domain" description="Fumarate reductase/succinate dehydrogenase flavoprotein-like C-terminal" evidence="17">
    <location>
        <begin position="468"/>
        <end position="608"/>
    </location>
</feature>
<keyword evidence="8 15" id="KW-0285">Flavoprotein</keyword>
<keyword evidence="15" id="KW-0816">Tricarboxylic acid cycle</keyword>
<dbReference type="EMBL" id="JAQZCI010000002">
    <property type="protein sequence ID" value="MDD7962110.1"/>
    <property type="molecule type" value="Genomic_DNA"/>
</dbReference>
<name>A0ABT5SH37_9MICO</name>
<evidence type="ECO:0000256" key="14">
    <source>
        <dbReference type="NCBIfam" id="TIGR01816"/>
    </source>
</evidence>
<evidence type="ECO:0000256" key="3">
    <source>
        <dbReference type="ARBA" id="ARBA00004894"/>
    </source>
</evidence>
<evidence type="ECO:0000313" key="18">
    <source>
        <dbReference type="EMBL" id="MDD7962110.1"/>
    </source>
</evidence>
<dbReference type="InterPro" id="IPR003953">
    <property type="entry name" value="FAD-dep_OxRdtase_2_FAD-bd"/>
</dbReference>
<dbReference type="InterPro" id="IPR014006">
    <property type="entry name" value="Succ_Dhase_FrdA_Gneg"/>
</dbReference>
<evidence type="ECO:0000256" key="4">
    <source>
        <dbReference type="ARBA" id="ARBA00008040"/>
    </source>
</evidence>
<evidence type="ECO:0000256" key="6">
    <source>
        <dbReference type="ARBA" id="ARBA00019965"/>
    </source>
</evidence>
<comment type="similarity">
    <text evidence="4 15">Belongs to the FAD-dependent oxidoreductase 2 family. FRD/SDH subfamily.</text>
</comment>
<dbReference type="PRINTS" id="PR00368">
    <property type="entry name" value="FADPNR"/>
</dbReference>
<keyword evidence="10 15" id="KW-0249">Electron transport</keyword>
<evidence type="ECO:0000259" key="17">
    <source>
        <dbReference type="Pfam" id="PF02910"/>
    </source>
</evidence>
<evidence type="ECO:0000256" key="9">
    <source>
        <dbReference type="ARBA" id="ARBA00022827"/>
    </source>
</evidence>
<keyword evidence="19" id="KW-1185">Reference proteome</keyword>
<dbReference type="SUPFAM" id="SSF46977">
    <property type="entry name" value="Succinate dehydrogenase/fumarate reductase flavoprotein C-terminal domain"/>
    <property type="match status" value="1"/>
</dbReference>
<keyword evidence="7 15" id="KW-0813">Transport</keyword>
<evidence type="ECO:0000256" key="1">
    <source>
        <dbReference type="ARBA" id="ARBA00001974"/>
    </source>
</evidence>
<evidence type="ECO:0000256" key="11">
    <source>
        <dbReference type="ARBA" id="ARBA00023002"/>
    </source>
</evidence>
<dbReference type="RefSeq" id="WP_274222801.1">
    <property type="nucleotide sequence ID" value="NZ_JAQZCG020000010.1"/>
</dbReference>
<dbReference type="InterPro" id="IPR003952">
    <property type="entry name" value="FRD_SDH_FAD_BS"/>
</dbReference>
<dbReference type="PROSITE" id="PS00504">
    <property type="entry name" value="FRD_SDH_FAD_BINDING"/>
    <property type="match status" value="1"/>
</dbReference>
<feature type="domain" description="FAD-dependent oxidoreductase 2 FAD-binding" evidence="16">
    <location>
        <begin position="20"/>
        <end position="414"/>
    </location>
</feature>
<keyword evidence="9 15" id="KW-0274">FAD</keyword>
<dbReference type="InterPro" id="IPR015939">
    <property type="entry name" value="Fum_Rdtase/Succ_DH_flav-like_C"/>
</dbReference>
<dbReference type="NCBIfam" id="TIGR01812">
    <property type="entry name" value="sdhA_frdA_Gneg"/>
    <property type="match status" value="1"/>
</dbReference>
<dbReference type="Gene3D" id="3.50.50.60">
    <property type="entry name" value="FAD/NAD(P)-binding domain"/>
    <property type="match status" value="1"/>
</dbReference>
<dbReference type="InterPro" id="IPR030664">
    <property type="entry name" value="SdhA/FrdA/AprA"/>
</dbReference>
<sequence>MSTETPEVVVKDGIHYHQFDIVIVGAGGAGMRAAIEAGPGARTAVISKLYPTRSHTGAAQGGMAAALANVEEDSWEWHTFDTVKGGDYLVDQDAAEILAKEAIDAVIDLENMGLPFNRTPEGKIDQRRFGGHTADHGKSPVRRACYAADRTGHMILQTLFQNCVKLGINFFNEYYVLDLITVTAPDGSTQTAGVVAYDLATGDLHVFHSKAVIFATGGFGKIYKTTSNAHTLTGDGVGIVWRKGLPLEDMEFFQFHPTGLAGLGILLTEGARGEGAILRNASGERFMERYAPTIKDLAPRDIVSRCMQQEVAEGRGAGPHRDYVLLDCTHLGAEVLETKLPDITEFARTYLGVDPVVEPVPVMPTAHYAMGGIPTNVKAEVLSDNTTVVPGLYAAGECACVSVHGSNRLGTNSLLDINVFGKRAGRNAVEYVKTADFVPLPENPAAGVRDLIEGVRNNAGTERIAVLRKTLQDEMDKGAQVFRTEESLLHVMDVIADLRERFKNIHVDDKGKRFNTDLLEAVELGFLLDIAEVVVVAARNRKESRGGHMRDDFPSRDDENYMQHTMAYLSGDPHSSHAEDHIRLDWKPVVFTKNEAGELRYPPLERKY</sequence>
<dbReference type="Gene3D" id="3.90.700.10">
    <property type="entry name" value="Succinate dehydrogenase/fumarate reductase flavoprotein, catalytic domain"/>
    <property type="match status" value="1"/>
</dbReference>
<dbReference type="SUPFAM" id="SSF56425">
    <property type="entry name" value="Succinate dehydrogenase/fumarate reductase flavoprotein, catalytic domain"/>
    <property type="match status" value="1"/>
</dbReference>
<dbReference type="InterPro" id="IPR037099">
    <property type="entry name" value="Fum_R/Succ_DH_flav-like_C_sf"/>
</dbReference>
<evidence type="ECO:0000256" key="15">
    <source>
        <dbReference type="RuleBase" id="RU362051"/>
    </source>
</evidence>
<evidence type="ECO:0000256" key="10">
    <source>
        <dbReference type="ARBA" id="ARBA00022982"/>
    </source>
</evidence>
<dbReference type="Gene3D" id="4.10.80.40">
    <property type="entry name" value="succinate dehydrogenase protein domain"/>
    <property type="match status" value="1"/>
</dbReference>
<comment type="cofactor">
    <cofactor evidence="1 15">
        <name>FAD</name>
        <dbReference type="ChEBI" id="CHEBI:57692"/>
    </cofactor>
</comment>
<comment type="pathway">
    <text evidence="3 15">Carbohydrate metabolism; tricarboxylic acid cycle; fumarate from succinate (bacterial route): step 1/1.</text>
</comment>
<dbReference type="PIRSF" id="PIRSF000171">
    <property type="entry name" value="SDHA_APRA_LASPO"/>
    <property type="match status" value="1"/>
</dbReference>
<dbReference type="Pfam" id="PF00890">
    <property type="entry name" value="FAD_binding_2"/>
    <property type="match status" value="1"/>
</dbReference>
<organism evidence="18 19">
    <name type="scientific">Microbacterium thalli</name>
    <dbReference type="NCBI Taxonomy" id="3027921"/>
    <lineage>
        <taxon>Bacteria</taxon>
        <taxon>Bacillati</taxon>
        <taxon>Actinomycetota</taxon>
        <taxon>Actinomycetes</taxon>
        <taxon>Micrococcales</taxon>
        <taxon>Microbacteriaceae</taxon>
        <taxon>Microbacterium</taxon>
    </lineage>
</organism>
<dbReference type="EC" id="1.3.5.1" evidence="5 15"/>
<evidence type="ECO:0000256" key="8">
    <source>
        <dbReference type="ARBA" id="ARBA00022630"/>
    </source>
</evidence>